<dbReference type="InterPro" id="IPR021866">
    <property type="entry name" value="SpoIIAA-like"/>
</dbReference>
<accession>A0A1M6JRW8</accession>
<reference evidence="2" key="1">
    <citation type="submission" date="2016-11" db="EMBL/GenBank/DDBJ databases">
        <authorList>
            <person name="Varghese N."/>
            <person name="Submissions S."/>
        </authorList>
    </citation>
    <scope>NUCLEOTIDE SEQUENCE [LARGE SCALE GENOMIC DNA]</scope>
    <source>
        <strain evidence="2">DSM 26134</strain>
    </source>
</reference>
<evidence type="ECO:0000313" key="2">
    <source>
        <dbReference type="Proteomes" id="UP000184474"/>
    </source>
</evidence>
<dbReference type="STRING" id="156994.SAMN04488028_101300"/>
<dbReference type="Gene3D" id="3.40.50.10600">
    <property type="entry name" value="SpoIIaa-like domains"/>
    <property type="match status" value="1"/>
</dbReference>
<protein>
    <submittedName>
        <fullName evidence="1">SpoIIAA-like</fullName>
    </submittedName>
</protein>
<dbReference type="InterPro" id="IPR036513">
    <property type="entry name" value="STAS_dom_sf"/>
</dbReference>
<dbReference type="SUPFAM" id="SSF52091">
    <property type="entry name" value="SpoIIaa-like"/>
    <property type="match status" value="1"/>
</dbReference>
<evidence type="ECO:0000313" key="1">
    <source>
        <dbReference type="EMBL" id="SHJ49505.1"/>
    </source>
</evidence>
<dbReference type="EMBL" id="FRAA01000001">
    <property type="protein sequence ID" value="SHJ49505.1"/>
    <property type="molecule type" value="Genomic_DNA"/>
</dbReference>
<proteinExistence type="predicted"/>
<keyword evidence="2" id="KW-1185">Reference proteome</keyword>
<sequence>MLYHLKSDFTGFELSALWDDAKLGMKHLTEWERIALVSDHEMVNSFVMFFSHLVKADIKLFRDSELSQAKKWIVKN</sequence>
<organism evidence="1 2">
    <name type="scientific">Reichenbachiella agariperforans</name>
    <dbReference type="NCBI Taxonomy" id="156994"/>
    <lineage>
        <taxon>Bacteria</taxon>
        <taxon>Pseudomonadati</taxon>
        <taxon>Bacteroidota</taxon>
        <taxon>Cytophagia</taxon>
        <taxon>Cytophagales</taxon>
        <taxon>Reichenbachiellaceae</taxon>
        <taxon>Reichenbachiella</taxon>
    </lineage>
</organism>
<dbReference type="InterPro" id="IPR038396">
    <property type="entry name" value="SpoIIAA-like_sf"/>
</dbReference>
<dbReference type="Pfam" id="PF11964">
    <property type="entry name" value="SpoIIAA-like"/>
    <property type="match status" value="1"/>
</dbReference>
<gene>
    <name evidence="1" type="ORF">SAMN04488028_101300</name>
</gene>
<dbReference type="Proteomes" id="UP000184474">
    <property type="component" value="Unassembled WGS sequence"/>
</dbReference>
<dbReference type="AlphaFoldDB" id="A0A1M6JRW8"/>
<name>A0A1M6JRW8_REIAG</name>